<protein>
    <submittedName>
        <fullName evidence="2">Uncharacterized protein</fullName>
    </submittedName>
</protein>
<keyword evidence="3" id="KW-1185">Reference proteome</keyword>
<gene>
    <name evidence="2" type="ORF">IRI77_33285</name>
</gene>
<evidence type="ECO:0000256" key="1">
    <source>
        <dbReference type="SAM" id="MobiDB-lite"/>
    </source>
</evidence>
<sequence length="89" mass="9684">MLRVPTLTAPADQRNEATSSAHRTGVLFFDEGDGRTLPGSKSPQHRHRFQPPGNQDPAAGLQPIRVPRNEASPADEDGLPNLLFNVSRC</sequence>
<name>A0A7S7SKM0_PALFE</name>
<feature type="region of interest" description="Disordered" evidence="1">
    <location>
        <begin position="1"/>
        <end position="81"/>
    </location>
</feature>
<organism evidence="2 3">
    <name type="scientific">Paludibaculum fermentans</name>
    <dbReference type="NCBI Taxonomy" id="1473598"/>
    <lineage>
        <taxon>Bacteria</taxon>
        <taxon>Pseudomonadati</taxon>
        <taxon>Acidobacteriota</taxon>
        <taxon>Terriglobia</taxon>
        <taxon>Bryobacterales</taxon>
        <taxon>Bryobacteraceae</taxon>
        <taxon>Paludibaculum</taxon>
    </lineage>
</organism>
<dbReference type="EMBL" id="CP063849">
    <property type="protein sequence ID" value="QOY87576.1"/>
    <property type="molecule type" value="Genomic_DNA"/>
</dbReference>
<reference evidence="2 3" key="1">
    <citation type="submission" date="2020-10" db="EMBL/GenBank/DDBJ databases">
        <title>Complete genome sequence of Paludibaculum fermentans P105T, a facultatively anaerobic acidobacterium capable of dissimilatory Fe(III) reduction.</title>
        <authorList>
            <person name="Dedysh S.N."/>
            <person name="Beletsky A.V."/>
            <person name="Kulichevskaya I.S."/>
            <person name="Mardanov A.V."/>
            <person name="Ravin N.V."/>
        </authorList>
    </citation>
    <scope>NUCLEOTIDE SEQUENCE [LARGE SCALE GENOMIC DNA]</scope>
    <source>
        <strain evidence="2 3">P105</strain>
    </source>
</reference>
<evidence type="ECO:0000313" key="2">
    <source>
        <dbReference type="EMBL" id="QOY87576.1"/>
    </source>
</evidence>
<accession>A0A7S7SKM0</accession>
<dbReference type="KEGG" id="pfer:IRI77_33285"/>
<dbReference type="AlphaFoldDB" id="A0A7S7SKM0"/>
<dbReference type="RefSeq" id="WP_194449243.1">
    <property type="nucleotide sequence ID" value="NZ_CP063849.1"/>
</dbReference>
<proteinExistence type="predicted"/>
<evidence type="ECO:0000313" key="3">
    <source>
        <dbReference type="Proteomes" id="UP000593892"/>
    </source>
</evidence>
<dbReference type="Proteomes" id="UP000593892">
    <property type="component" value="Chromosome"/>
</dbReference>